<evidence type="ECO:0000313" key="2">
    <source>
        <dbReference type="EMBL" id="ABC77870.1"/>
    </source>
</evidence>
<dbReference type="HOGENOM" id="CLU_698144_0_0_7"/>
<keyword evidence="1" id="KW-1133">Transmembrane helix</keyword>
<gene>
    <name evidence="2" type="ORF">SYN_00452</name>
</gene>
<dbReference type="EMBL" id="CP000252">
    <property type="protein sequence ID" value="ABC77870.1"/>
    <property type="molecule type" value="Genomic_DNA"/>
</dbReference>
<dbReference type="OrthoDB" id="9818588at2"/>
<dbReference type="eggNOG" id="COG3166">
    <property type="taxonomic scope" value="Bacteria"/>
</dbReference>
<dbReference type="InParanoid" id="Q2LUW2"/>
<name>Q2LUW2_SYNAS</name>
<dbReference type="STRING" id="56780.SYN_00452"/>
<keyword evidence="1" id="KW-0472">Membrane</keyword>
<sequence length="395" mass="44471">MSMGLIAGYWHKNGLELYQYVRGKPVRIAGGPLESLSPARGVLQRNVLIVGRDRLLHVRKRYPPASKEKLMQAVSLELGELFPFSRPDYFCRVFRSSSAYTELDIWAWESESYDALRKILPFHYAVPEDAAFSSAAPELMVWTYGGITHLLAAENGRFLGAASHPADAVTEGDVGRFLKSLDPYGVEIQKIRIYGELPFSLKQTPDLTVANETDRGYPPCIAALPSVSSREFRARGEVQLPSYQGLLLRIVLYCILGYGLFLYLTVRNFDQSTQELRKISRQMDRQILMTDSGKGNSPEDFSEVLKELNEKRGTFPSPVRALDLLARVLPKGSYLNTVFFNGNNLEVWILSREPLDVLRVLAQQKEIRNVRLKGPLNMEQKAGQYAFSVAIEMAG</sequence>
<dbReference type="KEGG" id="sat:SYN_00452"/>
<reference evidence="2 3" key="1">
    <citation type="journal article" date="2007" name="Proc. Natl. Acad. Sci. U.S.A.">
        <title>The genome of Syntrophus aciditrophicus: life at the thermodynamic limit of microbial growth.</title>
        <authorList>
            <person name="McInerney M.J."/>
            <person name="Rohlin L."/>
            <person name="Mouttaki H."/>
            <person name="Kim U."/>
            <person name="Krupp R.S."/>
            <person name="Rios-Hernandez L."/>
            <person name="Sieber J."/>
            <person name="Struchtemeyer C.G."/>
            <person name="Bhattacharyya A."/>
            <person name="Campbell J.W."/>
            <person name="Gunsalus R.P."/>
        </authorList>
    </citation>
    <scope>NUCLEOTIDE SEQUENCE [LARGE SCALE GENOMIC DNA]</scope>
    <source>
        <strain evidence="2 3">SB</strain>
    </source>
</reference>
<dbReference type="RefSeq" id="WP_011417891.1">
    <property type="nucleotide sequence ID" value="NC_007759.1"/>
</dbReference>
<evidence type="ECO:0000256" key="1">
    <source>
        <dbReference type="SAM" id="Phobius"/>
    </source>
</evidence>
<keyword evidence="1" id="KW-0812">Transmembrane</keyword>
<organism evidence="2 3">
    <name type="scientific">Syntrophus aciditrophicus (strain SB)</name>
    <dbReference type="NCBI Taxonomy" id="56780"/>
    <lineage>
        <taxon>Bacteria</taxon>
        <taxon>Pseudomonadati</taxon>
        <taxon>Thermodesulfobacteriota</taxon>
        <taxon>Syntrophia</taxon>
        <taxon>Syntrophales</taxon>
        <taxon>Syntrophaceae</taxon>
        <taxon>Syntrophus</taxon>
    </lineage>
</organism>
<keyword evidence="3" id="KW-1185">Reference proteome</keyword>
<accession>Q2LUW2</accession>
<evidence type="ECO:0000313" key="3">
    <source>
        <dbReference type="Proteomes" id="UP000001933"/>
    </source>
</evidence>
<proteinExistence type="predicted"/>
<dbReference type="Proteomes" id="UP000001933">
    <property type="component" value="Chromosome"/>
</dbReference>
<protein>
    <submittedName>
        <fullName evidence="2">Hypothetical membrane protein</fullName>
    </submittedName>
</protein>
<feature type="transmembrane region" description="Helical" evidence="1">
    <location>
        <begin position="246"/>
        <end position="266"/>
    </location>
</feature>
<dbReference type="AlphaFoldDB" id="Q2LUW2"/>